<feature type="region of interest" description="Disordered" evidence="4">
    <location>
        <begin position="29"/>
        <end position="56"/>
    </location>
</feature>
<accession>A0ABN1KB93</accession>
<feature type="chain" id="PRO_5045869395" evidence="5">
    <location>
        <begin position="21"/>
        <end position="548"/>
    </location>
</feature>
<evidence type="ECO:0000259" key="6">
    <source>
        <dbReference type="Pfam" id="PF03865"/>
    </source>
</evidence>
<keyword evidence="3" id="KW-0998">Cell outer membrane</keyword>
<keyword evidence="5" id="KW-0732">Signal</keyword>
<evidence type="ECO:0000256" key="3">
    <source>
        <dbReference type="ARBA" id="ARBA00023237"/>
    </source>
</evidence>
<evidence type="ECO:0000259" key="7">
    <source>
        <dbReference type="Pfam" id="PF08479"/>
    </source>
</evidence>
<dbReference type="Proteomes" id="UP001500279">
    <property type="component" value="Unassembled WGS sequence"/>
</dbReference>
<dbReference type="Pfam" id="PF03865">
    <property type="entry name" value="ShlB"/>
    <property type="match status" value="1"/>
</dbReference>
<evidence type="ECO:0000313" key="9">
    <source>
        <dbReference type="Proteomes" id="UP001500279"/>
    </source>
</evidence>
<keyword evidence="9" id="KW-1185">Reference proteome</keyword>
<evidence type="ECO:0000256" key="5">
    <source>
        <dbReference type="SAM" id="SignalP"/>
    </source>
</evidence>
<dbReference type="Pfam" id="PF08479">
    <property type="entry name" value="POTRA_2"/>
    <property type="match status" value="1"/>
</dbReference>
<dbReference type="InterPro" id="IPR005565">
    <property type="entry name" value="Hemolysn_activator_HlyB_C"/>
</dbReference>
<sequence length="548" mass="58470">MSPNRLTLCALSLATSAALAAPDAGQLLQELRNNPPPRPAPSASPPLNVDAPAPGAVPEGGARVRVSGFVLRGVQSLPEAGLQALLADAIGRELNLAELNQLAGRLTRAYREAGYLVARAYLPAQEVQGGRVEIAVAEGRLGKVELRNRAELQGDALAPLDLLQPQAALREQDLAPVLLSLRSLPGARVLSTLRPGDTPGASDLLVEVDEGQAFEADAALDNHGSDSTGDQRLSLNLSFNNPLRLGDQLSLHLLRSQLAQRYAAASYQLPVGPLGTRVGLSASHMDYRLGKQFAALGAYGLASTLSFYARHPLVRSQTENWSLQLQYDDKRLVDMVASTETRSTHRINLASLSLQGQWQDGWLALPAMSDLSLGLQTGQAHMDAVSDFIDQLSANTGKGFGKFTASLQRQQQLLPEWTLAMAWRGQRADHNLPSAEKISLGGANGVRAYPEGEASGDDGWVGNVALRWQPAPEWQLQAFADAGVVQVNHQPWATGSNRRRLAGAGVGGGLQGSGWALDLSAAWTTDHETAVITPKRSPRLWVSLSVGY</sequence>
<dbReference type="InterPro" id="IPR013686">
    <property type="entry name" value="Polypept-transport_assoc_ShlB"/>
</dbReference>
<organism evidence="8 9">
    <name type="scientific">Ideonella azotifigens</name>
    <dbReference type="NCBI Taxonomy" id="513160"/>
    <lineage>
        <taxon>Bacteria</taxon>
        <taxon>Pseudomonadati</taxon>
        <taxon>Pseudomonadota</taxon>
        <taxon>Betaproteobacteria</taxon>
        <taxon>Burkholderiales</taxon>
        <taxon>Sphaerotilaceae</taxon>
        <taxon>Ideonella</taxon>
    </lineage>
</organism>
<feature type="domain" description="Haemolysin activator HlyB C-terminal" evidence="6">
    <location>
        <begin position="200"/>
        <end position="507"/>
    </location>
</feature>
<dbReference type="Gene3D" id="2.40.160.50">
    <property type="entry name" value="membrane protein fhac: a member of the omp85/tpsb transporter family"/>
    <property type="match status" value="1"/>
</dbReference>
<evidence type="ECO:0000256" key="1">
    <source>
        <dbReference type="ARBA" id="ARBA00022452"/>
    </source>
</evidence>
<dbReference type="InterPro" id="IPR051544">
    <property type="entry name" value="TPS_OM_transporter"/>
</dbReference>
<comment type="caution">
    <text evidence="8">The sequence shown here is derived from an EMBL/GenBank/DDBJ whole genome shotgun (WGS) entry which is preliminary data.</text>
</comment>
<gene>
    <name evidence="8" type="ORF">GCM10009107_42730</name>
</gene>
<keyword evidence="1" id="KW-1134">Transmembrane beta strand</keyword>
<reference evidence="8 9" key="1">
    <citation type="journal article" date="2019" name="Int. J. Syst. Evol. Microbiol.">
        <title>The Global Catalogue of Microorganisms (GCM) 10K type strain sequencing project: providing services to taxonomists for standard genome sequencing and annotation.</title>
        <authorList>
            <consortium name="The Broad Institute Genomics Platform"/>
            <consortium name="The Broad Institute Genome Sequencing Center for Infectious Disease"/>
            <person name="Wu L."/>
            <person name="Ma J."/>
        </authorList>
    </citation>
    <scope>NUCLEOTIDE SEQUENCE [LARGE SCALE GENOMIC DNA]</scope>
    <source>
        <strain evidence="8 9">JCM 15503</strain>
    </source>
</reference>
<dbReference type="EMBL" id="BAAAEW010000026">
    <property type="protein sequence ID" value="GAA0760321.1"/>
    <property type="molecule type" value="Genomic_DNA"/>
</dbReference>
<evidence type="ECO:0000256" key="2">
    <source>
        <dbReference type="ARBA" id="ARBA00022692"/>
    </source>
</evidence>
<evidence type="ECO:0000256" key="4">
    <source>
        <dbReference type="SAM" id="MobiDB-lite"/>
    </source>
</evidence>
<dbReference type="Gene3D" id="3.10.20.310">
    <property type="entry name" value="membrane protein fhac"/>
    <property type="match status" value="1"/>
</dbReference>
<feature type="compositionally biased region" description="Pro residues" evidence="4">
    <location>
        <begin position="34"/>
        <end position="44"/>
    </location>
</feature>
<feature type="signal peptide" evidence="5">
    <location>
        <begin position="1"/>
        <end position="20"/>
    </location>
</feature>
<feature type="domain" description="Polypeptide-transport-associated ShlB-type" evidence="7">
    <location>
        <begin position="65"/>
        <end position="139"/>
    </location>
</feature>
<protein>
    <submittedName>
        <fullName evidence="8">ShlB/FhaC/HecB family hemolysin secretion/activation protein</fullName>
    </submittedName>
</protein>
<keyword evidence="2" id="KW-0812">Transmembrane</keyword>
<evidence type="ECO:0000313" key="8">
    <source>
        <dbReference type="EMBL" id="GAA0760321.1"/>
    </source>
</evidence>
<dbReference type="PANTHER" id="PTHR34597">
    <property type="entry name" value="SLR1661 PROTEIN"/>
    <property type="match status" value="1"/>
</dbReference>
<name>A0ABN1KB93_9BURK</name>
<keyword evidence="1" id="KW-0472">Membrane</keyword>
<proteinExistence type="predicted"/>
<dbReference type="PANTHER" id="PTHR34597:SF1">
    <property type="entry name" value="HEME_HEMOPEXIN TRANSPORTER PROTEIN HUXB"/>
    <property type="match status" value="1"/>
</dbReference>